<gene>
    <name evidence="2" type="ORF">BAU18_000215</name>
</gene>
<dbReference type="Proteomes" id="UP001429357">
    <property type="component" value="Unassembled WGS sequence"/>
</dbReference>
<dbReference type="RefSeq" id="WP_161869065.1">
    <property type="nucleotide sequence ID" value="NZ_MAEI02000001.1"/>
</dbReference>
<dbReference type="Gene3D" id="3.30.200.150">
    <property type="match status" value="1"/>
</dbReference>
<keyword evidence="3" id="KW-1185">Reference proteome</keyword>
<dbReference type="Gene3D" id="3.90.1200.10">
    <property type="match status" value="1"/>
</dbReference>
<dbReference type="InterPro" id="IPR051678">
    <property type="entry name" value="AGP_Transferase"/>
</dbReference>
<accession>A0ABV0F055</accession>
<dbReference type="InterPro" id="IPR011009">
    <property type="entry name" value="Kinase-like_dom_sf"/>
</dbReference>
<dbReference type="SUPFAM" id="SSF56112">
    <property type="entry name" value="Protein kinase-like (PK-like)"/>
    <property type="match status" value="1"/>
</dbReference>
<name>A0ABV0F055_9ENTE</name>
<reference evidence="2" key="1">
    <citation type="submission" date="2016-06" db="EMBL/GenBank/DDBJ databases">
        <authorList>
            <person name="Van Tyne D."/>
        </authorList>
    </citation>
    <scope>NUCLEOTIDE SEQUENCE</scope>
    <source>
        <strain evidence="2">JM9A</strain>
    </source>
</reference>
<organism evidence="2 3">
    <name type="scientific">Enterococcus diestrammenae</name>
    <dbReference type="NCBI Taxonomy" id="1155073"/>
    <lineage>
        <taxon>Bacteria</taxon>
        <taxon>Bacillati</taxon>
        <taxon>Bacillota</taxon>
        <taxon>Bacilli</taxon>
        <taxon>Lactobacillales</taxon>
        <taxon>Enterococcaceae</taxon>
        <taxon>Enterococcus</taxon>
    </lineage>
</organism>
<feature type="domain" description="Aminoglycoside phosphotransferase" evidence="1">
    <location>
        <begin position="31"/>
        <end position="241"/>
    </location>
</feature>
<dbReference type="Pfam" id="PF01636">
    <property type="entry name" value="APH"/>
    <property type="match status" value="1"/>
</dbReference>
<proteinExistence type="predicted"/>
<protein>
    <recommendedName>
        <fullName evidence="1">Aminoglycoside phosphotransferase domain-containing protein</fullName>
    </recommendedName>
</protein>
<evidence type="ECO:0000313" key="3">
    <source>
        <dbReference type="Proteomes" id="UP001429357"/>
    </source>
</evidence>
<evidence type="ECO:0000313" key="2">
    <source>
        <dbReference type="EMBL" id="MEO1780664.1"/>
    </source>
</evidence>
<evidence type="ECO:0000259" key="1">
    <source>
        <dbReference type="Pfam" id="PF01636"/>
    </source>
</evidence>
<dbReference type="InterPro" id="IPR002575">
    <property type="entry name" value="Aminoglycoside_PTrfase"/>
</dbReference>
<dbReference type="PANTHER" id="PTHR21310:SF15">
    <property type="entry name" value="AMINOGLYCOSIDE PHOSPHOTRANSFERASE DOMAIN-CONTAINING PROTEIN"/>
    <property type="match status" value="1"/>
</dbReference>
<comment type="caution">
    <text evidence="2">The sequence shown here is derived from an EMBL/GenBank/DDBJ whole genome shotgun (WGS) entry which is preliminary data.</text>
</comment>
<reference evidence="2" key="2">
    <citation type="submission" date="2024-02" db="EMBL/GenBank/DDBJ databases">
        <title>The Genome Sequence of Enterococcus diestrammenae JM9A.</title>
        <authorList>
            <person name="Earl A."/>
            <person name="Manson A."/>
            <person name="Gilmore M."/>
            <person name="Sanders J."/>
            <person name="Shea T."/>
            <person name="Howe W."/>
            <person name="Livny J."/>
            <person name="Cuomo C."/>
            <person name="Neafsey D."/>
            <person name="Birren B."/>
        </authorList>
    </citation>
    <scope>NUCLEOTIDE SEQUENCE</scope>
    <source>
        <strain evidence="2">JM9A</strain>
    </source>
</reference>
<dbReference type="EMBL" id="MAEI02000001">
    <property type="protein sequence ID" value="MEO1780664.1"/>
    <property type="molecule type" value="Genomic_DNA"/>
</dbReference>
<sequence length="331" mass="38473">MHSRTKAHVSEEQLVTMLEVAGLTEYTRVVELTGGEFNLAFKIFTEQGNYIMKVGPNPFTDMLTYERNIMDVELWAYEEVRKQTTITIPEIIYQGHDVIGNHWFVMTEMAGKLLCDSELTDTQLYQWYYQFGQALAQLHNIKGEGFGYQQVRLHPSWKEAYYDMVLTLLEDAEKQGNTWPDTGRILRFIRKWEEALEEVSEPRLIHFDLFNNNVFADPEGNFAGFIDTERCFFGDYYADFFAIDFLGRLEDNHGLIEGYNSVAQEKIIFTPYARARVALSRLMLGLLMFSEGTTRLATSDPEYWDRKLLATQIIEFAMKEMAEVEVPKSLK</sequence>
<dbReference type="PANTHER" id="PTHR21310">
    <property type="entry name" value="AMINOGLYCOSIDE PHOSPHOTRANSFERASE-RELATED-RELATED"/>
    <property type="match status" value="1"/>
</dbReference>